<comment type="caution">
    <text evidence="1">The sequence shown here is derived from an EMBL/GenBank/DDBJ whole genome shotgun (WGS) entry which is preliminary data.</text>
</comment>
<proteinExistence type="predicted"/>
<sequence length="137" mass="15217">MSSPSVANWRNLFSGTEEQTLEFHPTHFHVSATLVKPPPEVFNAENSCTEVDKKRKQIKVWKEKVVDSISFVGESSKANATEVEFDATVSAQVDIQFEGVIQHISIVDNQDTLLQDNAIFPVILVPVAANEQKGFCD</sequence>
<gene>
    <name evidence="1" type="ORF">V6N11_025362</name>
</gene>
<dbReference type="EMBL" id="JBBPBN010002129">
    <property type="protein sequence ID" value="KAK8476647.1"/>
    <property type="molecule type" value="Genomic_DNA"/>
</dbReference>
<organism evidence="1 2">
    <name type="scientific">Hibiscus sabdariffa</name>
    <name type="common">roselle</name>
    <dbReference type="NCBI Taxonomy" id="183260"/>
    <lineage>
        <taxon>Eukaryota</taxon>
        <taxon>Viridiplantae</taxon>
        <taxon>Streptophyta</taxon>
        <taxon>Embryophyta</taxon>
        <taxon>Tracheophyta</taxon>
        <taxon>Spermatophyta</taxon>
        <taxon>Magnoliopsida</taxon>
        <taxon>eudicotyledons</taxon>
        <taxon>Gunneridae</taxon>
        <taxon>Pentapetalae</taxon>
        <taxon>rosids</taxon>
        <taxon>malvids</taxon>
        <taxon>Malvales</taxon>
        <taxon>Malvaceae</taxon>
        <taxon>Malvoideae</taxon>
        <taxon>Hibiscus</taxon>
    </lineage>
</organism>
<accession>A0ABR1Z9G5</accession>
<evidence type="ECO:0000313" key="2">
    <source>
        <dbReference type="Proteomes" id="UP001396334"/>
    </source>
</evidence>
<dbReference type="Proteomes" id="UP001396334">
    <property type="component" value="Unassembled WGS sequence"/>
</dbReference>
<evidence type="ECO:0000313" key="1">
    <source>
        <dbReference type="EMBL" id="KAK8476647.1"/>
    </source>
</evidence>
<keyword evidence="2" id="KW-1185">Reference proteome</keyword>
<name>A0ABR1Z9G5_9ROSI</name>
<protein>
    <submittedName>
        <fullName evidence="1">Uncharacterized protein</fullName>
    </submittedName>
</protein>
<reference evidence="1 2" key="1">
    <citation type="journal article" date="2024" name="G3 (Bethesda)">
        <title>Genome assembly of Hibiscus sabdariffa L. provides insights into metabolisms of medicinal natural products.</title>
        <authorList>
            <person name="Kim T."/>
        </authorList>
    </citation>
    <scope>NUCLEOTIDE SEQUENCE [LARGE SCALE GENOMIC DNA]</scope>
    <source>
        <strain evidence="1">TK-2024</strain>
        <tissue evidence="1">Old leaves</tissue>
    </source>
</reference>